<dbReference type="EMBL" id="MAYG01000001">
    <property type="protein sequence ID" value="OCA74745.1"/>
    <property type="molecule type" value="Genomic_DNA"/>
</dbReference>
<dbReference type="EMBL" id="JAZGJU010000004">
    <property type="protein sequence ID" value="MEE6126293.1"/>
    <property type="molecule type" value="Genomic_DNA"/>
</dbReference>
<feature type="region of interest" description="Disordered" evidence="1">
    <location>
        <begin position="63"/>
        <end position="99"/>
    </location>
</feature>
<keyword evidence="2" id="KW-0472">Membrane</keyword>
<comment type="caution">
    <text evidence="4">The sequence shown here is derived from an EMBL/GenBank/DDBJ whole genome shotgun (WGS) entry which is preliminary data.</text>
</comment>
<accession>A0A1B8ZT32</accession>
<evidence type="ECO:0000313" key="3">
    <source>
        <dbReference type="EMBL" id="MEE6126293.1"/>
    </source>
</evidence>
<keyword evidence="2" id="KW-1133">Transmembrane helix</keyword>
<feature type="transmembrane region" description="Helical" evidence="2">
    <location>
        <begin position="131"/>
        <end position="152"/>
    </location>
</feature>
<dbReference type="Proteomes" id="UP001350005">
    <property type="component" value="Unassembled WGS sequence"/>
</dbReference>
<reference evidence="5" key="1">
    <citation type="submission" date="2016-07" db="EMBL/GenBank/DDBJ databases">
        <authorList>
            <person name="Florea S."/>
            <person name="Webb J.S."/>
            <person name="Jaromczyk J."/>
            <person name="Schardl C.L."/>
        </authorList>
    </citation>
    <scope>NUCLEOTIDE SEQUENCE [LARGE SCALE GENOMIC DNA]</scope>
    <source>
        <strain evidence="5">CC-VM-7</strain>
    </source>
</reference>
<dbReference type="Proteomes" id="UP000093432">
    <property type="component" value="Unassembled WGS sequence"/>
</dbReference>
<dbReference type="AlphaFoldDB" id="A0A1B8ZT32"/>
<feature type="compositionally biased region" description="Polar residues" evidence="1">
    <location>
        <begin position="76"/>
        <end position="91"/>
    </location>
</feature>
<reference evidence="4" key="2">
    <citation type="submission" date="2016-07" db="EMBL/GenBank/DDBJ databases">
        <authorList>
            <person name="Jeong J.-J."/>
            <person name="Kim D.W."/>
            <person name="Sang M.K."/>
            <person name="Choi I.-G."/>
            <person name="Kim K.D."/>
        </authorList>
    </citation>
    <scope>NUCLEOTIDE SEQUENCE</scope>
    <source>
        <strain evidence="4">CC-VM-7</strain>
    </source>
</reference>
<dbReference type="OrthoDB" id="1351166at2"/>
<keyword evidence="6" id="KW-1185">Reference proteome</keyword>
<reference evidence="3 6" key="3">
    <citation type="submission" date="2024-01" db="EMBL/GenBank/DDBJ databases">
        <title>Whole genome of Chryseobacterium arthrosphaerae NNCa 2741.</title>
        <authorList>
            <person name="Boriskina E.V."/>
            <person name="Gordinskaya N.A."/>
            <person name="Kropotov V.S."/>
            <person name="Alekseeva A.E."/>
            <person name="Makhova M.A."/>
            <person name="Kryazhev D.V."/>
            <person name="Shkurkina I.S."/>
        </authorList>
    </citation>
    <scope>NUCLEOTIDE SEQUENCE [LARGE SCALE GENOMIC DNA]</scope>
    <source>
        <strain evidence="3 6">NNCa 2741</strain>
    </source>
</reference>
<evidence type="ECO:0000313" key="6">
    <source>
        <dbReference type="Proteomes" id="UP001350005"/>
    </source>
</evidence>
<name>A0A1B8ZT32_9FLAO</name>
<organism evidence="4 5">
    <name type="scientific">Chryseobacterium arthrosphaerae</name>
    <dbReference type="NCBI Taxonomy" id="651561"/>
    <lineage>
        <taxon>Bacteria</taxon>
        <taxon>Pseudomonadati</taxon>
        <taxon>Bacteroidota</taxon>
        <taxon>Flavobacteriia</taxon>
        <taxon>Flavobacteriales</taxon>
        <taxon>Weeksellaceae</taxon>
        <taxon>Chryseobacterium group</taxon>
        <taxon>Chryseobacterium</taxon>
    </lineage>
</organism>
<feature type="transmembrane region" description="Helical" evidence="2">
    <location>
        <begin position="181"/>
        <end position="203"/>
    </location>
</feature>
<feature type="transmembrane region" description="Helical" evidence="2">
    <location>
        <begin position="12"/>
        <end position="30"/>
    </location>
</feature>
<dbReference type="STRING" id="651561.BBI00_10550"/>
<evidence type="ECO:0000313" key="5">
    <source>
        <dbReference type="Proteomes" id="UP000093432"/>
    </source>
</evidence>
<evidence type="ECO:0000313" key="4">
    <source>
        <dbReference type="EMBL" id="OCA74745.1"/>
    </source>
</evidence>
<feature type="transmembrane region" description="Helical" evidence="2">
    <location>
        <begin position="105"/>
        <end position="124"/>
    </location>
</feature>
<sequence length="220" mass="24311">MKPLKVLSDLLPIPSYTVIILCFFFPFFLIKCGDTTLMSLKGTDLVTGVSKKDMSKRMKENLKKNSPFGSAFGNDSADQSSDTDSEYSPLNESRDKKDNENIPPSPLIIIAFLAAIAGIIVQLIKSVRKKYLYHIVFSLIGLLSFLIFYWTFQSKMEGLGNNKIGMGLGGGVTISYGFGTAFYLGAVLFLAILLFFGVFSYFLKNDPEAIYGAPKQNTET</sequence>
<gene>
    <name evidence="4" type="ORF">BBI00_10550</name>
    <name evidence="3" type="ORF">V2E39_02700</name>
</gene>
<proteinExistence type="predicted"/>
<protein>
    <submittedName>
        <fullName evidence="4">Uncharacterized protein</fullName>
    </submittedName>
</protein>
<keyword evidence="2" id="KW-0812">Transmembrane</keyword>
<evidence type="ECO:0000256" key="2">
    <source>
        <dbReference type="SAM" id="Phobius"/>
    </source>
</evidence>
<evidence type="ECO:0000256" key="1">
    <source>
        <dbReference type="SAM" id="MobiDB-lite"/>
    </source>
</evidence>
<dbReference type="RefSeq" id="WP_065398732.1">
    <property type="nucleotide sequence ID" value="NZ_CP064938.1"/>
</dbReference>